<dbReference type="Proteomes" id="UP000230214">
    <property type="component" value="Unassembled WGS sequence"/>
</dbReference>
<evidence type="ECO:0000313" key="1">
    <source>
        <dbReference type="EMBL" id="PIR43290.1"/>
    </source>
</evidence>
<protein>
    <recommendedName>
        <fullName evidence="3">HU domain-containing protein</fullName>
    </recommendedName>
</protein>
<dbReference type="InterPro" id="IPR000119">
    <property type="entry name" value="Hist_DNA-bd"/>
</dbReference>
<sequence length="119" mass="13984">MDGKKNTTKHDLVLYAWHNLPCKYKLNKGNIKLILETMFETIEEGLLNDEKVILRGLGIFYPGSYIKRVRHNFVQVNTTQHVTRTIFMWHKMFKPTKSLKERVNGAPDIFEAYNNSNEL</sequence>
<name>A0A2H0R9Y8_UNCKA</name>
<dbReference type="AlphaFoldDB" id="A0A2H0R9Y8"/>
<dbReference type="GO" id="GO:0003677">
    <property type="term" value="F:DNA binding"/>
    <property type="evidence" value="ECO:0007669"/>
    <property type="project" value="InterPro"/>
</dbReference>
<reference evidence="1 2" key="1">
    <citation type="submission" date="2017-09" db="EMBL/GenBank/DDBJ databases">
        <title>Depth-based differentiation of microbial function through sediment-hosted aquifers and enrichment of novel symbionts in the deep terrestrial subsurface.</title>
        <authorList>
            <person name="Probst A.J."/>
            <person name="Ladd B."/>
            <person name="Jarett J.K."/>
            <person name="Geller-Mcgrath D.E."/>
            <person name="Sieber C.M."/>
            <person name="Emerson J.B."/>
            <person name="Anantharaman K."/>
            <person name="Thomas B.C."/>
            <person name="Malmstrom R."/>
            <person name="Stieglmeier M."/>
            <person name="Klingl A."/>
            <person name="Woyke T."/>
            <person name="Ryan C.M."/>
            <person name="Banfield J.F."/>
        </authorList>
    </citation>
    <scope>NUCLEOTIDE SEQUENCE [LARGE SCALE GENOMIC DNA]</scope>
    <source>
        <strain evidence="1">CG10_big_fil_rev_8_21_14_0_10_32_10</strain>
    </source>
</reference>
<evidence type="ECO:0000313" key="2">
    <source>
        <dbReference type="Proteomes" id="UP000230214"/>
    </source>
</evidence>
<dbReference type="GO" id="GO:0030527">
    <property type="term" value="F:structural constituent of chromatin"/>
    <property type="evidence" value="ECO:0007669"/>
    <property type="project" value="InterPro"/>
</dbReference>
<comment type="caution">
    <text evidence="1">The sequence shown here is derived from an EMBL/GenBank/DDBJ whole genome shotgun (WGS) entry which is preliminary data.</text>
</comment>
<proteinExistence type="predicted"/>
<evidence type="ECO:0008006" key="3">
    <source>
        <dbReference type="Google" id="ProtNLM"/>
    </source>
</evidence>
<dbReference type="EMBL" id="PCXU01000029">
    <property type="protein sequence ID" value="PIR43290.1"/>
    <property type="molecule type" value="Genomic_DNA"/>
</dbReference>
<dbReference type="InterPro" id="IPR010992">
    <property type="entry name" value="IHF-like_DNA-bd_dom_sf"/>
</dbReference>
<dbReference type="SUPFAM" id="SSF47729">
    <property type="entry name" value="IHF-like DNA-binding proteins"/>
    <property type="match status" value="1"/>
</dbReference>
<accession>A0A2H0R9Y8</accession>
<gene>
    <name evidence="1" type="ORF">COV24_03460</name>
</gene>
<organism evidence="1 2">
    <name type="scientific">candidate division WWE3 bacterium CG10_big_fil_rev_8_21_14_0_10_32_10</name>
    <dbReference type="NCBI Taxonomy" id="1975090"/>
    <lineage>
        <taxon>Bacteria</taxon>
        <taxon>Katanobacteria</taxon>
    </lineage>
</organism>
<dbReference type="Pfam" id="PF00216">
    <property type="entry name" value="Bac_DNA_binding"/>
    <property type="match status" value="1"/>
</dbReference>
<dbReference type="Gene3D" id="4.10.520.10">
    <property type="entry name" value="IHF-like DNA-binding proteins"/>
    <property type="match status" value="1"/>
</dbReference>